<evidence type="ECO:0000256" key="1">
    <source>
        <dbReference type="SAM" id="Phobius"/>
    </source>
</evidence>
<keyword evidence="1" id="KW-0472">Membrane</keyword>
<dbReference type="RefSeq" id="XP_022468446.1">
    <property type="nucleotide sequence ID" value="XM_022625048.1"/>
</dbReference>
<evidence type="ECO:0000313" key="2">
    <source>
        <dbReference type="EMBL" id="OHE91273.1"/>
    </source>
</evidence>
<keyword evidence="1" id="KW-0812">Transmembrane</keyword>
<dbReference type="GeneID" id="34566558"/>
<evidence type="ECO:0000313" key="3">
    <source>
        <dbReference type="Proteomes" id="UP000176998"/>
    </source>
</evidence>
<dbReference type="InterPro" id="IPR036396">
    <property type="entry name" value="Cyt_P450_sf"/>
</dbReference>
<gene>
    <name evidence="2" type="ORF">CORC01_13431</name>
</gene>
<dbReference type="GO" id="GO:0020037">
    <property type="term" value="F:heme binding"/>
    <property type="evidence" value="ECO:0007669"/>
    <property type="project" value="InterPro"/>
</dbReference>
<dbReference type="InterPro" id="IPR001128">
    <property type="entry name" value="Cyt_P450"/>
</dbReference>
<keyword evidence="1" id="KW-1133">Transmembrane helix</keyword>
<dbReference type="GO" id="GO:0005506">
    <property type="term" value="F:iron ion binding"/>
    <property type="evidence" value="ECO:0007669"/>
    <property type="project" value="InterPro"/>
</dbReference>
<dbReference type="PANTHER" id="PTHR47582:SF1">
    <property type="entry name" value="P450, PUTATIVE (EUROFUNG)-RELATED"/>
    <property type="match status" value="1"/>
</dbReference>
<dbReference type="SUPFAM" id="SSF48264">
    <property type="entry name" value="Cytochrome P450"/>
    <property type="match status" value="1"/>
</dbReference>
<comment type="caution">
    <text evidence="2">The sequence shown here is derived from an EMBL/GenBank/DDBJ whole genome shotgun (WGS) entry which is preliminary data.</text>
</comment>
<proteinExistence type="predicted"/>
<keyword evidence="3" id="KW-1185">Reference proteome</keyword>
<dbReference type="InterPro" id="IPR053007">
    <property type="entry name" value="CYP450_monoxygenase_sec-met"/>
</dbReference>
<reference evidence="2 3" key="1">
    <citation type="submission" date="2016-09" db="EMBL/GenBank/DDBJ databases">
        <authorList>
            <person name="Capua I."/>
            <person name="De Benedictis P."/>
            <person name="Joannis T."/>
            <person name="Lombin L.H."/>
            <person name="Cattoli G."/>
        </authorList>
    </citation>
    <scope>NUCLEOTIDE SEQUENCE [LARGE SCALE GENOMIC DNA]</scope>
    <source>
        <strain evidence="2 3">IMI 309357</strain>
    </source>
</reference>
<feature type="transmembrane region" description="Helical" evidence="1">
    <location>
        <begin position="27"/>
        <end position="46"/>
    </location>
</feature>
<dbReference type="Pfam" id="PF00067">
    <property type="entry name" value="p450"/>
    <property type="match status" value="1"/>
</dbReference>
<protein>
    <submittedName>
        <fullName evidence="2">Prostacyclin synthase</fullName>
    </submittedName>
</protein>
<name>A0A1G4AQB7_9PEZI</name>
<dbReference type="GO" id="GO:0016705">
    <property type="term" value="F:oxidoreductase activity, acting on paired donors, with incorporation or reduction of molecular oxygen"/>
    <property type="evidence" value="ECO:0007669"/>
    <property type="project" value="InterPro"/>
</dbReference>
<dbReference type="STRING" id="1209926.A0A1G4AQB7"/>
<dbReference type="EMBL" id="MJBS01000192">
    <property type="protein sequence ID" value="OHE91273.1"/>
    <property type="molecule type" value="Genomic_DNA"/>
</dbReference>
<organism evidence="2 3">
    <name type="scientific">Colletotrichum orchidophilum</name>
    <dbReference type="NCBI Taxonomy" id="1209926"/>
    <lineage>
        <taxon>Eukaryota</taxon>
        <taxon>Fungi</taxon>
        <taxon>Dikarya</taxon>
        <taxon>Ascomycota</taxon>
        <taxon>Pezizomycotina</taxon>
        <taxon>Sordariomycetes</taxon>
        <taxon>Hypocreomycetidae</taxon>
        <taxon>Glomerellales</taxon>
        <taxon>Glomerellaceae</taxon>
        <taxon>Colletotrichum</taxon>
    </lineage>
</organism>
<dbReference type="Gene3D" id="1.10.630.10">
    <property type="entry name" value="Cytochrome P450"/>
    <property type="match status" value="1"/>
</dbReference>
<dbReference type="GO" id="GO:0004497">
    <property type="term" value="F:monooxygenase activity"/>
    <property type="evidence" value="ECO:0007669"/>
    <property type="project" value="InterPro"/>
</dbReference>
<accession>A0A1G4AQB7</accession>
<dbReference type="OrthoDB" id="1470350at2759"/>
<dbReference type="Proteomes" id="UP000176998">
    <property type="component" value="Unassembled WGS sequence"/>
</dbReference>
<dbReference type="AlphaFoldDB" id="A0A1G4AQB7"/>
<dbReference type="PANTHER" id="PTHR47582">
    <property type="entry name" value="P450, PUTATIVE (EUROFUNG)-RELATED"/>
    <property type="match status" value="1"/>
</dbReference>
<sequence>MADTSSTAVTAAATPLECFSSGSSVKLIASAAALVLTILIAIDKLVSAPVGPRKPPVVKGILPIIGHLISVNTSYLGAYEKLAKDATIIDHETGQQYLLKEGVEVQWSASVMHKKPVWGEDGEQFNSEKWLKNTLEIAKGFNESFMPFGGGKHLFPGRNFAFAGLLGALIALAVGSEPEGVQVPEHEMPLATSALCSPIYGSKSSKTNISRRAGWEDVERRFNQRIEVSW</sequence>